<proteinExistence type="inferred from homology"/>
<dbReference type="AlphaFoldDB" id="A0A266QCR6"/>
<dbReference type="PANTHER" id="PTHR43179">
    <property type="entry name" value="RHAMNOSYLTRANSFERASE WBBL"/>
    <property type="match status" value="1"/>
</dbReference>
<dbReference type="Gene3D" id="3.90.550.10">
    <property type="entry name" value="Spore Coat Polysaccharide Biosynthesis Protein SpsA, Chain A"/>
    <property type="match status" value="1"/>
</dbReference>
<evidence type="ECO:0000256" key="3">
    <source>
        <dbReference type="ARBA" id="ARBA00022679"/>
    </source>
</evidence>
<comment type="caution">
    <text evidence="6">The sequence shown here is derived from an EMBL/GenBank/DDBJ whole genome shotgun (WGS) entry which is preliminary data.</text>
</comment>
<evidence type="ECO:0000259" key="4">
    <source>
        <dbReference type="Pfam" id="PF00535"/>
    </source>
</evidence>
<name>A0A266QCR6_9GAMM</name>
<dbReference type="EMBL" id="NHNI01000001">
    <property type="protein sequence ID" value="OZY87673.1"/>
    <property type="molecule type" value="Genomic_DNA"/>
</dbReference>
<accession>A0A266QCR6</accession>
<dbReference type="InterPro" id="IPR001173">
    <property type="entry name" value="Glyco_trans_2-like"/>
</dbReference>
<reference evidence="7" key="1">
    <citation type="submission" date="2017-05" db="EMBL/GenBank/DDBJ databases">
        <authorList>
            <person name="Barney B.M."/>
        </authorList>
    </citation>
    <scope>NUCLEOTIDE SEQUENCE [LARGE SCALE GENOMIC DNA]</scope>
    <source>
        <strain evidence="7">PSBB022</strain>
    </source>
</reference>
<evidence type="ECO:0000313" key="6">
    <source>
        <dbReference type="EMBL" id="OZY87673.1"/>
    </source>
</evidence>
<gene>
    <name evidence="6" type="ORF">CBP51_12125</name>
</gene>
<dbReference type="Pfam" id="PF04765">
    <property type="entry name" value="TOD1_MUCI70"/>
    <property type="match status" value="1"/>
</dbReference>
<keyword evidence="3" id="KW-0808">Transferase</keyword>
<dbReference type="Pfam" id="PF00535">
    <property type="entry name" value="Glycos_transf_2"/>
    <property type="match status" value="1"/>
</dbReference>
<dbReference type="GO" id="GO:0016757">
    <property type="term" value="F:glycosyltransferase activity"/>
    <property type="evidence" value="ECO:0007669"/>
    <property type="project" value="UniProtKB-KW"/>
</dbReference>
<dbReference type="PANTHER" id="PTHR43179:SF12">
    <property type="entry name" value="GALACTOFURANOSYLTRANSFERASE GLFT2"/>
    <property type="match status" value="1"/>
</dbReference>
<evidence type="ECO:0000313" key="7">
    <source>
        <dbReference type="Proteomes" id="UP000216101"/>
    </source>
</evidence>
<feature type="domain" description="TOD1/MUCI70 glycosyltransferase-like" evidence="5">
    <location>
        <begin position="178"/>
        <end position="316"/>
    </location>
</feature>
<sequence length="656" mass="74752">MASHGSFAICQKIVRTNKAMINEHHLSLLQTTQYFDEQWYSHRYKDVEKLGISAAEHYLRIGYLLGRDPSLKFSTNFYLKAHPDVAVAQINPLIHYLEYGINEARIIAQVKVMQNIKASLRNTKYKSPARVAIYTALIGGHDVLVEPECVPQHCDFFVFSDSDISSKIWKQKPINYHCNDRVKTARFIKLHPHLFFPDYEYSIWIDANIELTKDLTHLLDGLDGKLAVASFPHPYRSCIYEEGISCIGMKKDNPHTIQSQLQRYQSLGIPENLGLWETCILARRHNEQNSVDLMTAWWSEIQLYSRRDQISLPAVSFINNIKIKSLAPSGADLRMYPGIIFRQHNHLTNKSEQDTRQSISILWRDVDPKIIPVDIVICVHNALEETRECLSSVINSIRGLDKLIIVNDASNRETTLFLQEFANNHLHVELISNQENMGYTKSANIGLECSTNPYIMLLNSDTRICSNVIDKMLVLAEQNKNIGIVGPLSNAATWQSIPYLPDANNYSKNNLPENLKIEQINAFLEDNFTGETPYVDLVNGFCYLIKRDVINKIGNLDEGSFPTGYGEEDDYSIRARKSGFILAIATNTYVYHHKSKSFTPERRSILAQAGQEALIKKHGKNQIIASVKTVSEHPELVIVRNVASSWLKSYIQHTSE</sequence>
<evidence type="ECO:0000256" key="1">
    <source>
        <dbReference type="ARBA" id="ARBA00006739"/>
    </source>
</evidence>
<protein>
    <submittedName>
        <fullName evidence="6">Uncharacterized protein</fullName>
    </submittedName>
</protein>
<dbReference type="InterPro" id="IPR029044">
    <property type="entry name" value="Nucleotide-diphossugar_trans"/>
</dbReference>
<keyword evidence="7" id="KW-1185">Reference proteome</keyword>
<dbReference type="SUPFAM" id="SSF53448">
    <property type="entry name" value="Nucleotide-diphospho-sugar transferases"/>
    <property type="match status" value="2"/>
</dbReference>
<feature type="domain" description="Glycosyltransferase 2-like" evidence="4">
    <location>
        <begin position="375"/>
        <end position="486"/>
    </location>
</feature>
<dbReference type="Proteomes" id="UP000216101">
    <property type="component" value="Unassembled WGS sequence"/>
</dbReference>
<keyword evidence="2" id="KW-0328">Glycosyltransferase</keyword>
<organism evidence="6 7">
    <name type="scientific">Cellvibrio mixtus</name>
    <dbReference type="NCBI Taxonomy" id="39650"/>
    <lineage>
        <taxon>Bacteria</taxon>
        <taxon>Pseudomonadati</taxon>
        <taxon>Pseudomonadota</taxon>
        <taxon>Gammaproteobacteria</taxon>
        <taxon>Cellvibrionales</taxon>
        <taxon>Cellvibrionaceae</taxon>
        <taxon>Cellvibrio</taxon>
    </lineage>
</organism>
<evidence type="ECO:0000256" key="2">
    <source>
        <dbReference type="ARBA" id="ARBA00022676"/>
    </source>
</evidence>
<comment type="similarity">
    <text evidence="1">Belongs to the glycosyltransferase 2 family.</text>
</comment>
<evidence type="ECO:0000259" key="5">
    <source>
        <dbReference type="Pfam" id="PF04765"/>
    </source>
</evidence>
<dbReference type="InterPro" id="IPR048354">
    <property type="entry name" value="TOD1_MUCI70_glycTrfase_dom"/>
</dbReference>